<dbReference type="RefSeq" id="WP_395804043.1">
    <property type="nucleotide sequence ID" value="NZ_CP043494.1"/>
</dbReference>
<dbReference type="EMBL" id="CP043494">
    <property type="protein sequence ID" value="WNG47560.1"/>
    <property type="molecule type" value="Genomic_DNA"/>
</dbReference>
<reference evidence="2 3" key="1">
    <citation type="submission" date="2019-08" db="EMBL/GenBank/DDBJ databases">
        <title>Archangium and Cystobacter genomes.</title>
        <authorList>
            <person name="Chen I.-C.K."/>
            <person name="Wielgoss S."/>
        </authorList>
    </citation>
    <scope>NUCLEOTIDE SEQUENCE [LARGE SCALE GENOMIC DNA]</scope>
    <source>
        <strain evidence="2 3">Cbm 6</strain>
    </source>
</reference>
<dbReference type="Gene3D" id="1.20.1260.10">
    <property type="match status" value="1"/>
</dbReference>
<sequence length="494" mass="55772">MRSRISRHLGLVLPEVQAAIPKAFTAASLKSTGTPRTETVPVLPPEFNWRDYTVMLFHVASEIEHSLMVQYLFAAYSLGGPQVPEHLRANVRRWQEIILGIAKEEMGHLVTVQNLLTVLGAPLNFDREDYPWGSEFYPFTFTLQRLTLDSLAKYVCAESPAGWSGPEAEEIKQRAAYDAGQEVNRVGALYARLDQILANREWLPDAIFQAQTLPYQASWDEWGRGYTQGERGRESGNVPSVQAPELLIEPVTSRDSARQALHAVGQQGEAFTEDETGLDERSHFRRFLGIYQEMKALSAEELALVTRPVAENPKTSQNLNQVTVVQTMFMGTARAEGREAPVSHVITHPEALQWGHLFNLRYRMLLLDVSHAFRLAGPLNDGNSLTARGSLIHRTFAEMYNLRAVAGMLLQLPLDAEQPNGPRAGPPFEMPYSLELPEEDSDCWLLQRDLVQAAQLLIRSLWDLVPPERKRYLESLEQSDRLALEQLQRLIARR</sequence>
<protein>
    <recommendedName>
        <fullName evidence="1">Iminophenyl-pyruvate dimer synthase domain-containing protein</fullName>
    </recommendedName>
</protein>
<gene>
    <name evidence="2" type="ORF">F0U60_28140</name>
</gene>
<evidence type="ECO:0000313" key="3">
    <source>
        <dbReference type="Proteomes" id="UP001611383"/>
    </source>
</evidence>
<dbReference type="InterPro" id="IPR012347">
    <property type="entry name" value="Ferritin-like"/>
</dbReference>
<evidence type="ECO:0000259" key="1">
    <source>
        <dbReference type="Pfam" id="PF12902"/>
    </source>
</evidence>
<keyword evidence="3" id="KW-1185">Reference proteome</keyword>
<accession>A0ABY9WWQ0</accession>
<evidence type="ECO:0000313" key="2">
    <source>
        <dbReference type="EMBL" id="WNG47560.1"/>
    </source>
</evidence>
<organism evidence="2 3">
    <name type="scientific">Archangium minus</name>
    <dbReference type="NCBI Taxonomy" id="83450"/>
    <lineage>
        <taxon>Bacteria</taxon>
        <taxon>Pseudomonadati</taxon>
        <taxon>Myxococcota</taxon>
        <taxon>Myxococcia</taxon>
        <taxon>Myxococcales</taxon>
        <taxon>Cystobacterineae</taxon>
        <taxon>Archangiaceae</taxon>
        <taxon>Archangium</taxon>
    </lineage>
</organism>
<name>A0ABY9WWQ0_9BACT</name>
<dbReference type="Pfam" id="PF12902">
    <property type="entry name" value="Ferritin-like"/>
    <property type="match status" value="1"/>
</dbReference>
<dbReference type="Proteomes" id="UP001611383">
    <property type="component" value="Chromosome"/>
</dbReference>
<proteinExistence type="predicted"/>
<dbReference type="InterPro" id="IPR026820">
    <property type="entry name" value="VioB/RebD_dom"/>
</dbReference>
<feature type="domain" description="Iminophenyl-pyruvate dimer synthase" evidence="1">
    <location>
        <begin position="58"/>
        <end position="291"/>
    </location>
</feature>